<gene>
    <name evidence="1" type="ORF">AD947_05405</name>
</gene>
<proteinExistence type="predicted"/>
<reference evidence="1 2" key="1">
    <citation type="submission" date="2015-06" db="EMBL/GenBank/DDBJ databases">
        <title>Improved classification and identification of acetic acid bacteria using matrix-assisted laser desorption/ionization time-of-flight mass spectrometry; Gluconobacter nephelii and Gluconobacter uchimurae are later heterotypic synonyms of Gluconobacter japonicus and Gluconobacter oxydans, respectively.</title>
        <authorList>
            <person name="Li L."/>
            <person name="Cleenwerck I."/>
            <person name="De Vuyst L."/>
            <person name="Vandamme P."/>
        </authorList>
    </citation>
    <scope>NUCLEOTIDE SEQUENCE [LARGE SCALE GENOMIC DNA]</scope>
    <source>
        <strain evidence="1 2">LMG 1663</strain>
    </source>
</reference>
<dbReference type="PATRIC" id="fig|104102.12.peg.63"/>
<sequence length="191" mass="21414">MMSINFRAKTFLFVELLGCHKAYRLCQNGFYRLENKECLAAYTEDSIAYDLRLADDWHGFLPLAAEEETCAQGWSALQNNALPPFFLNVRRMMPPSKIAPLRDDLRHKPLPGTAAFIQDQADQDCRDLAAISGLLRRTSAGITPILQRLTFRTLPLAALESCTLLDALAEEIDRDDVTTVQDHAEALCAAR</sequence>
<evidence type="ECO:0000313" key="2">
    <source>
        <dbReference type="Proteomes" id="UP000075411"/>
    </source>
</evidence>
<comment type="caution">
    <text evidence="1">The sequence shown here is derived from an EMBL/GenBank/DDBJ whole genome shotgun (WGS) entry which is preliminary data.</text>
</comment>
<protein>
    <submittedName>
        <fullName evidence="1">Uncharacterized protein</fullName>
    </submittedName>
</protein>
<dbReference type="AlphaFoldDB" id="A0A149U0G0"/>
<name>A0A149U0G0_9PROT</name>
<organism evidence="1 2">
    <name type="scientific">Acetobacter tropicalis</name>
    <dbReference type="NCBI Taxonomy" id="104102"/>
    <lineage>
        <taxon>Bacteria</taxon>
        <taxon>Pseudomonadati</taxon>
        <taxon>Pseudomonadota</taxon>
        <taxon>Alphaproteobacteria</taxon>
        <taxon>Acetobacterales</taxon>
        <taxon>Acetobacteraceae</taxon>
        <taxon>Acetobacter</taxon>
    </lineage>
</organism>
<dbReference type="EMBL" id="LHZT01000111">
    <property type="protein sequence ID" value="KXV58850.1"/>
    <property type="molecule type" value="Genomic_DNA"/>
</dbReference>
<evidence type="ECO:0000313" key="1">
    <source>
        <dbReference type="EMBL" id="KXV58850.1"/>
    </source>
</evidence>
<dbReference type="Proteomes" id="UP000075411">
    <property type="component" value="Unassembled WGS sequence"/>
</dbReference>
<accession>A0A149U0G0</accession>